<sequence>MLNQSMSKVPPLLLRRRPSIIEDNLLCRKRAVDESLDEEQWNLASWAQDSIKEGNLKPIIDLGIKSEISPKCLKEFVQVTRRCLHNNPKQRPTMAEVVVSLEKLHALQEKYNHLMQLEGKRIFGKMISVLSSAFIEESYGQNSEKDKLGYCCYGPDDEE</sequence>
<organism evidence="1 2">
    <name type="scientific">Tagetes erecta</name>
    <name type="common">African marigold</name>
    <dbReference type="NCBI Taxonomy" id="13708"/>
    <lineage>
        <taxon>Eukaryota</taxon>
        <taxon>Viridiplantae</taxon>
        <taxon>Streptophyta</taxon>
        <taxon>Embryophyta</taxon>
        <taxon>Tracheophyta</taxon>
        <taxon>Spermatophyta</taxon>
        <taxon>Magnoliopsida</taxon>
        <taxon>eudicotyledons</taxon>
        <taxon>Gunneridae</taxon>
        <taxon>Pentapetalae</taxon>
        <taxon>asterids</taxon>
        <taxon>campanulids</taxon>
        <taxon>Asterales</taxon>
        <taxon>Asteraceae</taxon>
        <taxon>Asteroideae</taxon>
        <taxon>Heliantheae alliance</taxon>
        <taxon>Tageteae</taxon>
        <taxon>Tagetes</taxon>
    </lineage>
</organism>
<evidence type="ECO:0000313" key="1">
    <source>
        <dbReference type="EMBL" id="KAK1436489.1"/>
    </source>
</evidence>
<evidence type="ECO:0000313" key="2">
    <source>
        <dbReference type="Proteomes" id="UP001229421"/>
    </source>
</evidence>
<dbReference type="EMBL" id="JAUHHV010000001">
    <property type="protein sequence ID" value="KAK1436489.1"/>
    <property type="molecule type" value="Genomic_DNA"/>
</dbReference>
<dbReference type="PANTHER" id="PTHR27003">
    <property type="entry name" value="OS07G0166700 PROTEIN"/>
    <property type="match status" value="1"/>
</dbReference>
<dbReference type="GO" id="GO:0004714">
    <property type="term" value="F:transmembrane receptor protein tyrosine kinase activity"/>
    <property type="evidence" value="ECO:0007669"/>
    <property type="project" value="InterPro"/>
</dbReference>
<dbReference type="GO" id="GO:0009506">
    <property type="term" value="C:plasmodesma"/>
    <property type="evidence" value="ECO:0007669"/>
    <property type="project" value="TreeGrafter"/>
</dbReference>
<reference evidence="1" key="1">
    <citation type="journal article" date="2023" name="bioRxiv">
        <title>Improved chromosome-level genome assembly for marigold (Tagetes erecta).</title>
        <authorList>
            <person name="Jiang F."/>
            <person name="Yuan L."/>
            <person name="Wang S."/>
            <person name="Wang H."/>
            <person name="Xu D."/>
            <person name="Wang A."/>
            <person name="Fan W."/>
        </authorList>
    </citation>
    <scope>NUCLEOTIDE SEQUENCE</scope>
    <source>
        <strain evidence="1">WSJ</strain>
        <tissue evidence="1">Leaf</tissue>
    </source>
</reference>
<gene>
    <name evidence="1" type="ORF">QVD17_02269</name>
</gene>
<dbReference type="Proteomes" id="UP001229421">
    <property type="component" value="Unassembled WGS sequence"/>
</dbReference>
<dbReference type="InterPro" id="IPR011009">
    <property type="entry name" value="Kinase-like_dom_sf"/>
</dbReference>
<dbReference type="PANTHER" id="PTHR27003:SF342">
    <property type="entry name" value="TYROSINE-PROTEIN KINASE, CSF-1_PDGF RECEPTOR FAMILY-RELATED"/>
    <property type="match status" value="1"/>
</dbReference>
<dbReference type="InterPro" id="IPR045272">
    <property type="entry name" value="ANXUR1/2-like"/>
</dbReference>
<dbReference type="Gene3D" id="1.10.510.10">
    <property type="entry name" value="Transferase(Phosphotransferase) domain 1"/>
    <property type="match status" value="1"/>
</dbReference>
<dbReference type="SUPFAM" id="SSF56112">
    <property type="entry name" value="Protein kinase-like (PK-like)"/>
    <property type="match status" value="1"/>
</dbReference>
<keyword evidence="2" id="KW-1185">Reference proteome</keyword>
<name>A0AAD8P8P7_TARER</name>
<dbReference type="AlphaFoldDB" id="A0AAD8P8P7"/>
<protein>
    <submittedName>
        <fullName evidence="1">Uncharacterized protein</fullName>
    </submittedName>
</protein>
<accession>A0AAD8P8P7</accession>
<proteinExistence type="predicted"/>
<comment type="caution">
    <text evidence="1">The sequence shown here is derived from an EMBL/GenBank/DDBJ whole genome shotgun (WGS) entry which is preliminary data.</text>
</comment>
<dbReference type="GO" id="GO:0005886">
    <property type="term" value="C:plasma membrane"/>
    <property type="evidence" value="ECO:0007669"/>
    <property type="project" value="TreeGrafter"/>
</dbReference>